<accession>A0A6V1PRC2</accession>
<reference evidence="3" key="1">
    <citation type="submission" date="2021-01" db="EMBL/GenBank/DDBJ databases">
        <authorList>
            <person name="Corre E."/>
            <person name="Pelletier E."/>
            <person name="Niang G."/>
            <person name="Scheremetjew M."/>
            <person name="Finn R."/>
            <person name="Kale V."/>
            <person name="Holt S."/>
            <person name="Cochrane G."/>
            <person name="Meng A."/>
            <person name="Brown T."/>
            <person name="Cohen L."/>
        </authorList>
    </citation>
    <scope>NUCLEOTIDE SEQUENCE</scope>
    <source>
        <strain evidence="3">CCMP3107</strain>
    </source>
</reference>
<dbReference type="EMBL" id="HBIU01018939">
    <property type="protein sequence ID" value="CAE0630114.1"/>
    <property type="molecule type" value="Transcribed_RNA"/>
</dbReference>
<evidence type="ECO:0000313" key="4">
    <source>
        <dbReference type="EMBL" id="CAE0630114.1"/>
    </source>
</evidence>
<feature type="chain" id="PRO_5036394098" evidence="2">
    <location>
        <begin position="21"/>
        <end position="481"/>
    </location>
</feature>
<sequence>MLKTQLILAVFSALACYGLAFKSSNIVLRTTSTSTIAGFVGKNRLRMSINPNAEVQNSMSEWLRSINPGDTHKSRDVKHMISDADNIVEVMVDFWTVVCMGIDNYIKIGSPAFHQDLSMFVLPYFIPTVSYQKLVLLQELLYAAKPQCLHFGRPITLMHYHPDFIENNPQLQEQKHSGYWAKKRAAPFASLSLNTFYREQAVVDIEEDVEDGELPPIEQMKKGIVKLAEDLEKQDKQQFAGEPEASGDVKDIEEVMKNIYNMVNIDASGFKDLPQSVKEEAIDYKKGKAKELALQRQLLERSFGLPATPHPEWEQGAPAPAAAAAAGEGGGEATATAPPSEAFYGLLSAEELATLQGWVKEQTGLGPVAYVSVNDSSAEYMYQTVWSSINELIQNAGGNTSRTSGIICPNFFPNSFANFYMFISSIQKILEAFPINHQISFEVFHPDALTEEARSPSGPLILITCQEGNKTSGGNDDEKKK</sequence>
<dbReference type="EMBL" id="HBIU01018938">
    <property type="protein sequence ID" value="CAE0630113.1"/>
    <property type="molecule type" value="Transcribed_RNA"/>
</dbReference>
<feature type="region of interest" description="Disordered" evidence="1">
    <location>
        <begin position="305"/>
        <end position="335"/>
    </location>
</feature>
<protein>
    <submittedName>
        <fullName evidence="3">Uncharacterized protein</fullName>
    </submittedName>
</protein>
<evidence type="ECO:0000256" key="2">
    <source>
        <dbReference type="SAM" id="SignalP"/>
    </source>
</evidence>
<keyword evidence="2" id="KW-0732">Signal</keyword>
<gene>
    <name evidence="3" type="ORF">HAKA00212_LOCUS8808</name>
    <name evidence="4" type="ORF">HAKA00212_LOCUS8809</name>
</gene>
<name>A0A6V1PRC2_HETAK</name>
<evidence type="ECO:0000256" key="1">
    <source>
        <dbReference type="SAM" id="MobiDB-lite"/>
    </source>
</evidence>
<dbReference type="PROSITE" id="PS51257">
    <property type="entry name" value="PROKAR_LIPOPROTEIN"/>
    <property type="match status" value="1"/>
</dbReference>
<dbReference type="AlphaFoldDB" id="A0A6V1PRC2"/>
<organism evidence="3">
    <name type="scientific">Heterosigma akashiwo</name>
    <name type="common">Chromophytic alga</name>
    <name type="synonym">Heterosigma carterae</name>
    <dbReference type="NCBI Taxonomy" id="2829"/>
    <lineage>
        <taxon>Eukaryota</taxon>
        <taxon>Sar</taxon>
        <taxon>Stramenopiles</taxon>
        <taxon>Ochrophyta</taxon>
        <taxon>Raphidophyceae</taxon>
        <taxon>Chattonellales</taxon>
        <taxon>Chattonellaceae</taxon>
        <taxon>Heterosigma</taxon>
    </lineage>
</organism>
<evidence type="ECO:0000313" key="3">
    <source>
        <dbReference type="EMBL" id="CAE0630113.1"/>
    </source>
</evidence>
<proteinExistence type="predicted"/>
<feature type="compositionally biased region" description="Low complexity" evidence="1">
    <location>
        <begin position="316"/>
        <end position="326"/>
    </location>
</feature>
<feature type="signal peptide" evidence="2">
    <location>
        <begin position="1"/>
        <end position="20"/>
    </location>
</feature>